<evidence type="ECO:0000313" key="2">
    <source>
        <dbReference type="EMBL" id="JAI15228.1"/>
    </source>
</evidence>
<dbReference type="AlphaFoldDB" id="A0A0K8TM53"/>
<organism evidence="2">
    <name type="scientific">Tabanus bromius</name>
    <name type="common">Band-eyed brown horse fly</name>
    <dbReference type="NCBI Taxonomy" id="304241"/>
    <lineage>
        <taxon>Eukaryota</taxon>
        <taxon>Metazoa</taxon>
        <taxon>Ecdysozoa</taxon>
        <taxon>Arthropoda</taxon>
        <taxon>Hexapoda</taxon>
        <taxon>Insecta</taxon>
        <taxon>Pterygota</taxon>
        <taxon>Neoptera</taxon>
        <taxon>Endopterygota</taxon>
        <taxon>Diptera</taxon>
        <taxon>Brachycera</taxon>
        <taxon>Tabanomorpha</taxon>
        <taxon>Tabanoidea</taxon>
        <taxon>Tabanidae</taxon>
        <taxon>Tabanus</taxon>
    </lineage>
</organism>
<feature type="compositionally biased region" description="Polar residues" evidence="1">
    <location>
        <begin position="192"/>
        <end position="203"/>
    </location>
</feature>
<sequence>SKTTSGISKQATSMDMQKQSNQAAQSSIWRSAEGSKVFSDVPSKISATSNFSQNKPSQYSSSSSFGNYSFSNLSSFDTSLRLESSGRLGPIMGNQSSQWGQSNQFGRSSQFDPSSQYSRYGSANQYNQQSNQSNQSNQFSKSNQQSSSPPPSSSSSKIPSLLSQPILRPDGENSPVFSSVNRVIKSQENEQKNNNFVSYPNVWSNQQGQQQGWNRQNQSNQGQQGWNRNFNRR</sequence>
<dbReference type="EMBL" id="GDAI01002375">
    <property type="protein sequence ID" value="JAI15228.1"/>
    <property type="molecule type" value="mRNA"/>
</dbReference>
<evidence type="ECO:0000256" key="1">
    <source>
        <dbReference type="SAM" id="MobiDB-lite"/>
    </source>
</evidence>
<feature type="compositionally biased region" description="Low complexity" evidence="1">
    <location>
        <begin position="127"/>
        <end position="166"/>
    </location>
</feature>
<feature type="compositionally biased region" description="Low complexity" evidence="1">
    <location>
        <begin position="93"/>
        <end position="104"/>
    </location>
</feature>
<feature type="region of interest" description="Disordered" evidence="1">
    <location>
        <begin position="84"/>
        <end position="233"/>
    </location>
</feature>
<accession>A0A0K8TM53</accession>
<name>A0A0K8TM53_TABBR</name>
<proteinExistence type="evidence at transcript level"/>
<feature type="compositionally biased region" description="Low complexity" evidence="1">
    <location>
        <begin position="204"/>
        <end position="233"/>
    </location>
</feature>
<feature type="compositionally biased region" description="Polar residues" evidence="1">
    <location>
        <begin position="105"/>
        <end position="126"/>
    </location>
</feature>
<reference evidence="2" key="1">
    <citation type="journal article" date="2015" name="Insect Biochem. Mol. Biol.">
        <title>An insight into the sialome of the horse fly, Tabanus bromius.</title>
        <authorList>
            <person name="Ribeiro J.M."/>
            <person name="Kazimirova M."/>
            <person name="Takac P."/>
            <person name="Andersen J.F."/>
            <person name="Francischetti I.M."/>
        </authorList>
    </citation>
    <scope>NUCLEOTIDE SEQUENCE</scope>
</reference>
<feature type="region of interest" description="Disordered" evidence="1">
    <location>
        <begin position="1"/>
        <end position="29"/>
    </location>
</feature>
<feature type="non-terminal residue" evidence="2">
    <location>
        <position position="1"/>
    </location>
</feature>
<protein>
    <submittedName>
        <fullName evidence="2">Uncharacterized protein</fullName>
    </submittedName>
</protein>
<feature type="compositionally biased region" description="Polar residues" evidence="1">
    <location>
        <begin position="175"/>
        <end position="184"/>
    </location>
</feature>
<feature type="compositionally biased region" description="Low complexity" evidence="1">
    <location>
        <begin position="51"/>
        <end position="64"/>
    </location>
</feature>
<feature type="region of interest" description="Disordered" evidence="1">
    <location>
        <begin position="45"/>
        <end position="64"/>
    </location>
</feature>